<accession>A0A7S4L2D3</accession>
<dbReference type="PANTHER" id="PTHR23426:SF67">
    <property type="entry name" value="2FE-2S FERREDOXIN-TYPE DOMAIN-CONTAINING PROTEIN"/>
    <property type="match status" value="1"/>
</dbReference>
<protein>
    <recommendedName>
        <fullName evidence="5">2Fe-2S ferredoxin-type domain-containing protein</fullName>
    </recommendedName>
</protein>
<dbReference type="GO" id="GO:0046872">
    <property type="term" value="F:metal ion binding"/>
    <property type="evidence" value="ECO:0007669"/>
    <property type="project" value="UniProtKB-KW"/>
</dbReference>
<name>A0A7S4L2D3_GUITH</name>
<evidence type="ECO:0000256" key="1">
    <source>
        <dbReference type="ARBA" id="ARBA00022714"/>
    </source>
</evidence>
<dbReference type="InterPro" id="IPR001055">
    <property type="entry name" value="Adrenodoxin-like"/>
</dbReference>
<dbReference type="PRINTS" id="PR00355">
    <property type="entry name" value="ADRENODOXIN"/>
</dbReference>
<reference evidence="6" key="1">
    <citation type="submission" date="2021-01" db="EMBL/GenBank/DDBJ databases">
        <authorList>
            <person name="Corre E."/>
            <person name="Pelletier E."/>
            <person name="Niang G."/>
            <person name="Scheremetjew M."/>
            <person name="Finn R."/>
            <person name="Kale V."/>
            <person name="Holt S."/>
            <person name="Cochrane G."/>
            <person name="Meng A."/>
            <person name="Brown T."/>
            <person name="Cohen L."/>
        </authorList>
    </citation>
    <scope>NUCLEOTIDE SEQUENCE</scope>
    <source>
        <strain evidence="6">CCMP 2712</strain>
    </source>
</reference>
<dbReference type="PROSITE" id="PS51085">
    <property type="entry name" value="2FE2S_FER_2"/>
    <property type="match status" value="1"/>
</dbReference>
<keyword evidence="2" id="KW-0479">Metal-binding</keyword>
<dbReference type="PANTHER" id="PTHR23426">
    <property type="entry name" value="FERREDOXIN/ADRENODOXIN"/>
    <property type="match status" value="1"/>
</dbReference>
<dbReference type="EMBL" id="HBKN01028983">
    <property type="protein sequence ID" value="CAE2312942.1"/>
    <property type="molecule type" value="Transcribed_RNA"/>
</dbReference>
<sequence length="296" mass="32960">MNPSRSSSLPRWLAQRGSRLPSPTTFLLSSPFSTRISLSSKRSSSFNSYFRCFYSHMAGTSPTYPAPSSQQRTFPPGLLWHRCYNHLWIAHRKFSLTAKQSEESQAREFLAMLKYEPRVVEGIISTVKSSGSNLMETIRSLAGRWEVGEDGGLVSLAKAVEVEMATKDGKKHVKFFVKVPHASFEFECEGLEGMTLREIAQHGEGKGAELLGEYIECACSGVMACSTCHVIVDPAWIEKVGYPEVAEQDMLDLAYEPCDTSRLGCQVALRDELQGMVISIPEATHNLMDHIPFPDK</sequence>
<dbReference type="InterPro" id="IPR012675">
    <property type="entry name" value="Beta-grasp_dom_sf"/>
</dbReference>
<dbReference type="Gene3D" id="3.10.20.30">
    <property type="match status" value="1"/>
</dbReference>
<dbReference type="GO" id="GO:0140647">
    <property type="term" value="P:P450-containing electron transport chain"/>
    <property type="evidence" value="ECO:0007669"/>
    <property type="project" value="InterPro"/>
</dbReference>
<evidence type="ECO:0000256" key="3">
    <source>
        <dbReference type="ARBA" id="ARBA00023004"/>
    </source>
</evidence>
<evidence type="ECO:0000256" key="2">
    <source>
        <dbReference type="ARBA" id="ARBA00022723"/>
    </source>
</evidence>
<dbReference type="InterPro" id="IPR036010">
    <property type="entry name" value="2Fe-2S_ferredoxin-like_sf"/>
</dbReference>
<dbReference type="AlphaFoldDB" id="A0A7S4L2D3"/>
<dbReference type="InterPro" id="IPR001041">
    <property type="entry name" value="2Fe-2S_ferredoxin-type"/>
</dbReference>
<dbReference type="SUPFAM" id="SSF54292">
    <property type="entry name" value="2Fe-2S ferredoxin-like"/>
    <property type="match status" value="1"/>
</dbReference>
<keyword evidence="4" id="KW-0411">Iron-sulfur</keyword>
<evidence type="ECO:0000313" key="6">
    <source>
        <dbReference type="EMBL" id="CAE2312942.1"/>
    </source>
</evidence>
<keyword evidence="1" id="KW-0001">2Fe-2S</keyword>
<dbReference type="CDD" id="cd00207">
    <property type="entry name" value="fer2"/>
    <property type="match status" value="1"/>
</dbReference>
<dbReference type="GO" id="GO:0051537">
    <property type="term" value="F:2 iron, 2 sulfur cluster binding"/>
    <property type="evidence" value="ECO:0007669"/>
    <property type="project" value="UniProtKB-KW"/>
</dbReference>
<feature type="domain" description="2Fe-2S ferredoxin-type" evidence="5">
    <location>
        <begin position="171"/>
        <end position="284"/>
    </location>
</feature>
<gene>
    <name evidence="6" type="ORF">GTHE00462_LOCUS22475</name>
</gene>
<dbReference type="GO" id="GO:0009055">
    <property type="term" value="F:electron transfer activity"/>
    <property type="evidence" value="ECO:0007669"/>
    <property type="project" value="TreeGrafter"/>
</dbReference>
<dbReference type="GO" id="GO:0005739">
    <property type="term" value="C:mitochondrion"/>
    <property type="evidence" value="ECO:0007669"/>
    <property type="project" value="TreeGrafter"/>
</dbReference>
<evidence type="ECO:0000256" key="4">
    <source>
        <dbReference type="ARBA" id="ARBA00023014"/>
    </source>
</evidence>
<keyword evidence="3" id="KW-0408">Iron</keyword>
<organism evidence="6">
    <name type="scientific">Guillardia theta</name>
    <name type="common">Cryptophyte</name>
    <name type="synonym">Cryptomonas phi</name>
    <dbReference type="NCBI Taxonomy" id="55529"/>
    <lineage>
        <taxon>Eukaryota</taxon>
        <taxon>Cryptophyceae</taxon>
        <taxon>Pyrenomonadales</taxon>
        <taxon>Geminigeraceae</taxon>
        <taxon>Guillardia</taxon>
    </lineage>
</organism>
<proteinExistence type="predicted"/>
<evidence type="ECO:0000259" key="5">
    <source>
        <dbReference type="PROSITE" id="PS51085"/>
    </source>
</evidence>